<dbReference type="PANTHER" id="PTHR11006">
    <property type="entry name" value="PROTEIN ARGININE N-METHYLTRANSFERASE"/>
    <property type="match status" value="1"/>
</dbReference>
<evidence type="ECO:0000256" key="2">
    <source>
        <dbReference type="ARBA" id="ARBA00022679"/>
    </source>
</evidence>
<evidence type="ECO:0000256" key="3">
    <source>
        <dbReference type="ARBA" id="ARBA00022691"/>
    </source>
</evidence>
<dbReference type="EMBL" id="UAUF01000010">
    <property type="protein sequence ID" value="SPZ04875.1"/>
    <property type="molecule type" value="Genomic_DNA"/>
</dbReference>
<evidence type="ECO:0000313" key="5">
    <source>
        <dbReference type="EMBL" id="SPZ04875.1"/>
    </source>
</evidence>
<dbReference type="AlphaFoldDB" id="A0A2X2CY77"/>
<dbReference type="InterPro" id="IPR029063">
    <property type="entry name" value="SAM-dependent_MTases_sf"/>
</dbReference>
<evidence type="ECO:0000259" key="4">
    <source>
        <dbReference type="Pfam" id="PF22528"/>
    </source>
</evidence>
<dbReference type="GO" id="GO:0032259">
    <property type="term" value="P:methylation"/>
    <property type="evidence" value="ECO:0007669"/>
    <property type="project" value="UniProtKB-KW"/>
</dbReference>
<accession>A0A2X2CY77</accession>
<dbReference type="GO" id="GO:0042054">
    <property type="term" value="F:histone methyltransferase activity"/>
    <property type="evidence" value="ECO:0007669"/>
    <property type="project" value="TreeGrafter"/>
</dbReference>
<dbReference type="Proteomes" id="UP000250443">
    <property type="component" value="Unassembled WGS sequence"/>
</dbReference>
<keyword evidence="2 5" id="KW-0808">Transferase</keyword>
<dbReference type="Pfam" id="PF22528">
    <property type="entry name" value="PRMT_C"/>
    <property type="match status" value="1"/>
</dbReference>
<sequence>MVTSNNNSSLTSCVGKTDKDTTIAEIQSIPRWHFAMLNDHQRNQAFFDAIEATDFVGKTVLDIGTGTGLLAMLIARRGAQHVYTCECNELVAEKAKEIIKANGLQERITVINKLSTDLLSGIDIPKELDVLVSETVDCGFFGEGFGYALLHAQSNLLKADAEIIPGAVSLTACLLSSQEVANLNYIYDDIFGLDVSAFNSFRTQGYFPVRLNTWEHRLISNAVDLYESSFYTGFSFNTAEQIIFSAQANALAHGVVFWFNLKLKDDIVLSNDPHNPRSHWMQAVHLFEHPVYVRRGHDYQVDLSISPKGVKFSDSLMASVLENIAS</sequence>
<gene>
    <name evidence="5" type="ORF">NCTC11842_01395</name>
</gene>
<dbReference type="CDD" id="cd02440">
    <property type="entry name" value="AdoMet_MTases"/>
    <property type="match status" value="1"/>
</dbReference>
<dbReference type="PANTHER" id="PTHR11006:SF4">
    <property type="entry name" value="PROTEIN ARGININE N-METHYLTRANSFERASE 7"/>
    <property type="match status" value="1"/>
</dbReference>
<dbReference type="Gene3D" id="3.40.50.150">
    <property type="entry name" value="Vaccinia Virus protein VP39"/>
    <property type="match status" value="1"/>
</dbReference>
<name>A0A2X2CY77_PSELU</name>
<dbReference type="Pfam" id="PF06325">
    <property type="entry name" value="PrmA"/>
    <property type="match status" value="1"/>
</dbReference>
<evidence type="ECO:0000313" key="6">
    <source>
        <dbReference type="Proteomes" id="UP000250443"/>
    </source>
</evidence>
<dbReference type="InterPro" id="IPR025799">
    <property type="entry name" value="Arg_MeTrfase"/>
</dbReference>
<dbReference type="SUPFAM" id="SSF53335">
    <property type="entry name" value="S-adenosyl-L-methionine-dependent methyltransferases"/>
    <property type="match status" value="1"/>
</dbReference>
<reference evidence="5 6" key="1">
    <citation type="submission" date="2018-06" db="EMBL/GenBank/DDBJ databases">
        <authorList>
            <consortium name="Pathogen Informatics"/>
            <person name="Doyle S."/>
        </authorList>
    </citation>
    <scope>NUCLEOTIDE SEQUENCE [LARGE SCALE GENOMIC DNA]</scope>
    <source>
        <strain evidence="5 6">NCTC11842</strain>
    </source>
</reference>
<dbReference type="PROSITE" id="PS51678">
    <property type="entry name" value="SAM_MT_PRMT"/>
    <property type="match status" value="1"/>
</dbReference>
<dbReference type="RefSeq" id="WP_112297640.1">
    <property type="nucleotide sequence ID" value="NZ_JAKREJ010000009.1"/>
</dbReference>
<proteinExistence type="predicted"/>
<protein>
    <submittedName>
        <fullName evidence="5">Ribosomal protein L11 methyltransferase</fullName>
    </submittedName>
</protein>
<dbReference type="InterPro" id="IPR055135">
    <property type="entry name" value="PRMT_dom"/>
</dbReference>
<dbReference type="Gene3D" id="2.70.160.11">
    <property type="entry name" value="Hnrnp arginine n-methyltransferase1"/>
    <property type="match status" value="1"/>
</dbReference>
<keyword evidence="5" id="KW-0687">Ribonucleoprotein</keyword>
<keyword evidence="5" id="KW-0689">Ribosomal protein</keyword>
<organism evidence="5 6">
    <name type="scientific">Pseudomonas luteola</name>
    <dbReference type="NCBI Taxonomy" id="47886"/>
    <lineage>
        <taxon>Bacteria</taxon>
        <taxon>Pseudomonadati</taxon>
        <taxon>Pseudomonadota</taxon>
        <taxon>Gammaproteobacteria</taxon>
        <taxon>Pseudomonadales</taxon>
        <taxon>Pseudomonadaceae</taxon>
        <taxon>Pseudomonas</taxon>
    </lineage>
</organism>
<dbReference type="GO" id="GO:0016274">
    <property type="term" value="F:protein-arginine N-methyltransferase activity"/>
    <property type="evidence" value="ECO:0007669"/>
    <property type="project" value="InterPro"/>
</dbReference>
<feature type="domain" description="Protein arginine N-methyltransferase" evidence="4">
    <location>
        <begin position="188"/>
        <end position="310"/>
    </location>
</feature>
<dbReference type="GO" id="GO:0005840">
    <property type="term" value="C:ribosome"/>
    <property type="evidence" value="ECO:0007669"/>
    <property type="project" value="UniProtKB-KW"/>
</dbReference>
<keyword evidence="3" id="KW-0949">S-adenosyl-L-methionine</keyword>
<keyword evidence="1 5" id="KW-0489">Methyltransferase</keyword>
<evidence type="ECO:0000256" key="1">
    <source>
        <dbReference type="ARBA" id="ARBA00022603"/>
    </source>
</evidence>